<organism evidence="1 2">
    <name type="scientific">Winogradskyella flava</name>
    <dbReference type="NCBI Taxonomy" id="1884876"/>
    <lineage>
        <taxon>Bacteria</taxon>
        <taxon>Pseudomonadati</taxon>
        <taxon>Bacteroidota</taxon>
        <taxon>Flavobacteriia</taxon>
        <taxon>Flavobacteriales</taxon>
        <taxon>Flavobacteriaceae</taxon>
        <taxon>Winogradskyella</taxon>
    </lineage>
</organism>
<dbReference type="SUPFAM" id="SSF52540">
    <property type="entry name" value="P-loop containing nucleoside triphosphate hydrolases"/>
    <property type="match status" value="1"/>
</dbReference>
<proteinExistence type="predicted"/>
<sequence>MEQQIIIAGMHRSGTSLSASLLQKSGLFIGSDLMSGRFDNEKGHFEDLRILEIHENDLAMKGLNTTGMGQGIHDSLAFESITETKIERFLNELPDLKLWGWKEPRTTLYLEAWKGVLPNAKYIALYRHYDEVAMSLIRRYKYKLRYGIGMTKFTRLKHFIIYPINILIKRRQAYKAWVVYNKAILNCHNKFPEDTIIFNLNNFTDNYNTALQEINKAFNIHLKDIDVDQILNKKLLNATKKQGLRLRLFSKQDLEGVLNDLNKKTKWM</sequence>
<name>A0A842INY3_9FLAO</name>
<reference evidence="1" key="1">
    <citation type="submission" date="2020-08" db="EMBL/GenBank/DDBJ databases">
        <title>Winogradskyella ouciana sp. nov., isolated from the hadal seawater of the Mariana Trench.</title>
        <authorList>
            <person name="He X."/>
        </authorList>
    </citation>
    <scope>NUCLEOTIDE SEQUENCE [LARGE SCALE GENOMIC DNA]</scope>
    <source>
        <strain evidence="1">KCTC 52348</strain>
    </source>
</reference>
<dbReference type="InterPro" id="IPR027417">
    <property type="entry name" value="P-loop_NTPase"/>
</dbReference>
<keyword evidence="2" id="KW-1185">Reference proteome</keyword>
<dbReference type="Gene3D" id="3.40.50.300">
    <property type="entry name" value="P-loop containing nucleotide triphosphate hydrolases"/>
    <property type="match status" value="1"/>
</dbReference>
<evidence type="ECO:0000313" key="2">
    <source>
        <dbReference type="Proteomes" id="UP000533900"/>
    </source>
</evidence>
<dbReference type="Pfam" id="PF13469">
    <property type="entry name" value="Sulfotransfer_3"/>
    <property type="match status" value="1"/>
</dbReference>
<dbReference type="RefSeq" id="WP_185788160.1">
    <property type="nucleotide sequence ID" value="NZ_JACLCP010000001.1"/>
</dbReference>
<dbReference type="EMBL" id="JACLCP010000001">
    <property type="protein sequence ID" value="MBC2844491.1"/>
    <property type="molecule type" value="Genomic_DNA"/>
</dbReference>
<comment type="caution">
    <text evidence="1">The sequence shown here is derived from an EMBL/GenBank/DDBJ whole genome shotgun (WGS) entry which is preliminary data.</text>
</comment>
<dbReference type="GO" id="GO:0016740">
    <property type="term" value="F:transferase activity"/>
    <property type="evidence" value="ECO:0007669"/>
    <property type="project" value="UniProtKB-KW"/>
</dbReference>
<dbReference type="Proteomes" id="UP000533900">
    <property type="component" value="Unassembled WGS sequence"/>
</dbReference>
<evidence type="ECO:0000313" key="1">
    <source>
        <dbReference type="EMBL" id="MBC2844491.1"/>
    </source>
</evidence>
<keyword evidence="1" id="KW-0808">Transferase</keyword>
<dbReference type="AlphaFoldDB" id="A0A842INY3"/>
<accession>A0A842INY3</accession>
<gene>
    <name evidence="1" type="ORF">H7F21_05250</name>
</gene>
<protein>
    <submittedName>
        <fullName evidence="1">Sulfotransferase</fullName>
    </submittedName>
</protein>